<feature type="transmembrane region" description="Helical" evidence="7">
    <location>
        <begin position="108"/>
        <end position="129"/>
    </location>
</feature>
<evidence type="ECO:0000256" key="1">
    <source>
        <dbReference type="ARBA" id="ARBA00004651"/>
    </source>
</evidence>
<feature type="transmembrane region" description="Helical" evidence="7">
    <location>
        <begin position="48"/>
        <end position="68"/>
    </location>
</feature>
<reference evidence="8 9" key="1">
    <citation type="submission" date="2018-05" db="EMBL/GenBank/DDBJ databases">
        <title>Abyssibacter profundi OUC007T gen. nov., sp. nov, a marine bacterium isolated from seawater of the Mariana Trench.</title>
        <authorList>
            <person name="Zhou S."/>
        </authorList>
    </citation>
    <scope>NUCLEOTIDE SEQUENCE [LARGE SCALE GENOMIC DNA]</scope>
    <source>
        <strain evidence="8 9">OUC007</strain>
    </source>
</reference>
<comment type="similarity">
    <text evidence="2 7">Belongs to the BI1 family.</text>
</comment>
<proteinExistence type="inferred from homology"/>
<feature type="transmembrane region" description="Helical" evidence="7">
    <location>
        <begin position="21"/>
        <end position="42"/>
    </location>
</feature>
<evidence type="ECO:0000256" key="7">
    <source>
        <dbReference type="RuleBase" id="RU004379"/>
    </source>
</evidence>
<dbReference type="InterPro" id="IPR006214">
    <property type="entry name" value="Bax_inhibitor_1-related"/>
</dbReference>
<dbReference type="AlphaFoldDB" id="A0A363UQ93"/>
<dbReference type="Proteomes" id="UP000251800">
    <property type="component" value="Unassembled WGS sequence"/>
</dbReference>
<evidence type="ECO:0000256" key="4">
    <source>
        <dbReference type="ARBA" id="ARBA00022692"/>
    </source>
</evidence>
<keyword evidence="3" id="KW-1003">Cell membrane</keyword>
<evidence type="ECO:0000313" key="8">
    <source>
        <dbReference type="EMBL" id="PWN57685.1"/>
    </source>
</evidence>
<dbReference type="OrthoDB" id="9813298at2"/>
<dbReference type="PANTHER" id="PTHR23291:SF115">
    <property type="entry name" value="MODULATOR OF FTSH PROTEASE YCCA"/>
    <property type="match status" value="1"/>
</dbReference>
<dbReference type="RefSeq" id="WP_109718541.1">
    <property type="nucleotide sequence ID" value="NZ_QEQK01000001.1"/>
</dbReference>
<evidence type="ECO:0000313" key="9">
    <source>
        <dbReference type="Proteomes" id="UP000251800"/>
    </source>
</evidence>
<evidence type="ECO:0000256" key="6">
    <source>
        <dbReference type="ARBA" id="ARBA00023136"/>
    </source>
</evidence>
<dbReference type="Pfam" id="PF01027">
    <property type="entry name" value="Bax1-I"/>
    <property type="match status" value="1"/>
</dbReference>
<dbReference type="PANTHER" id="PTHR23291">
    <property type="entry name" value="BAX INHIBITOR-RELATED"/>
    <property type="match status" value="1"/>
</dbReference>
<comment type="subcellular location">
    <subcellularLocation>
        <location evidence="1">Cell membrane</location>
        <topology evidence="1">Multi-pass membrane protein</topology>
    </subcellularLocation>
</comment>
<feature type="transmembrane region" description="Helical" evidence="7">
    <location>
        <begin position="141"/>
        <end position="163"/>
    </location>
</feature>
<evidence type="ECO:0000256" key="3">
    <source>
        <dbReference type="ARBA" id="ARBA00022475"/>
    </source>
</evidence>
<feature type="transmembrane region" description="Helical" evidence="7">
    <location>
        <begin position="169"/>
        <end position="187"/>
    </location>
</feature>
<organism evidence="8 9">
    <name type="scientific">Abyssibacter profundi</name>
    <dbReference type="NCBI Taxonomy" id="2182787"/>
    <lineage>
        <taxon>Bacteria</taxon>
        <taxon>Pseudomonadati</taxon>
        <taxon>Pseudomonadota</taxon>
        <taxon>Gammaproteobacteria</taxon>
        <taxon>Chromatiales</taxon>
        <taxon>Oceanococcaceae</taxon>
        <taxon>Abyssibacter</taxon>
    </lineage>
</organism>
<keyword evidence="4 7" id="KW-0812">Transmembrane</keyword>
<keyword evidence="6 7" id="KW-0472">Membrane</keyword>
<comment type="caution">
    <text evidence="8">The sequence shown here is derived from an EMBL/GenBank/DDBJ whole genome shotgun (WGS) entry which is preliminary data.</text>
</comment>
<gene>
    <name evidence="8" type="ORF">DEH80_00660</name>
</gene>
<keyword evidence="9" id="KW-1185">Reference proteome</keyword>
<feature type="transmembrane region" description="Helical" evidence="7">
    <location>
        <begin position="75"/>
        <end position="96"/>
    </location>
</feature>
<accession>A0A363UQ93</accession>
<dbReference type="EMBL" id="QEQK01000001">
    <property type="protein sequence ID" value="PWN57685.1"/>
    <property type="molecule type" value="Genomic_DNA"/>
</dbReference>
<evidence type="ECO:0000256" key="5">
    <source>
        <dbReference type="ARBA" id="ARBA00022989"/>
    </source>
</evidence>
<feature type="transmembrane region" description="Helical" evidence="7">
    <location>
        <begin position="199"/>
        <end position="222"/>
    </location>
</feature>
<name>A0A363UQ93_9GAMM</name>
<keyword evidence="5 7" id="KW-1133">Transmembrane helix</keyword>
<evidence type="ECO:0000256" key="2">
    <source>
        <dbReference type="ARBA" id="ARBA00010350"/>
    </source>
</evidence>
<protein>
    <submittedName>
        <fullName evidence="8">BAX inhibitor protein</fullName>
    </submittedName>
</protein>
<sequence length="229" mass="24328">MHSSYDIAAARPQSALQTNKVLRNTYMLLSMTLLFSAAMAGLSMALNVPYGAALLCSLASLAIIWFVIPRTAQSANGLIAVFAFTGLLGFGLGPVLNMYLTGFSNGGQIVMMALGLTGFTFVGLSAYAITTKKDFSFMGQMLMAGILVAFVASIGVLIASLFGFYWQPLGLAISALFTILMCGLILYQTGEIVNGGETNYILATTTLYLSIYNLFTSLLHILGVSMGED</sequence>
<dbReference type="CDD" id="cd10433">
    <property type="entry name" value="YccA_like"/>
    <property type="match status" value="1"/>
</dbReference>
<dbReference type="GO" id="GO:0005886">
    <property type="term" value="C:plasma membrane"/>
    <property type="evidence" value="ECO:0007669"/>
    <property type="project" value="UniProtKB-SubCell"/>
</dbReference>